<keyword evidence="8" id="KW-1185">Reference proteome</keyword>
<organism evidence="7 8">
    <name type="scientific">Seminavis robusta</name>
    <dbReference type="NCBI Taxonomy" id="568900"/>
    <lineage>
        <taxon>Eukaryota</taxon>
        <taxon>Sar</taxon>
        <taxon>Stramenopiles</taxon>
        <taxon>Ochrophyta</taxon>
        <taxon>Bacillariophyta</taxon>
        <taxon>Bacillariophyceae</taxon>
        <taxon>Bacillariophycidae</taxon>
        <taxon>Naviculales</taxon>
        <taxon>Naviculaceae</taxon>
        <taxon>Seminavis</taxon>
    </lineage>
</organism>
<dbReference type="PANTHER" id="PTHR10015:SF206">
    <property type="entry name" value="HSF-TYPE DNA-BINDING DOMAIN-CONTAINING PROTEIN"/>
    <property type="match status" value="1"/>
</dbReference>
<proteinExistence type="inferred from homology"/>
<dbReference type="GO" id="GO:0043565">
    <property type="term" value="F:sequence-specific DNA binding"/>
    <property type="evidence" value="ECO:0007669"/>
    <property type="project" value="InterPro"/>
</dbReference>
<keyword evidence="2" id="KW-0238">DNA-binding</keyword>
<dbReference type="EMBL" id="CAICTM010001898">
    <property type="protein sequence ID" value="CAB9526848.1"/>
    <property type="molecule type" value="Genomic_DNA"/>
</dbReference>
<comment type="similarity">
    <text evidence="4">Belongs to the HSF family.</text>
</comment>
<feature type="domain" description="HSF-type DNA-binding" evidence="6">
    <location>
        <begin position="90"/>
        <end position="188"/>
    </location>
</feature>
<dbReference type="SMART" id="SM00415">
    <property type="entry name" value="HSF"/>
    <property type="match status" value="1"/>
</dbReference>
<feature type="region of interest" description="Disordered" evidence="5">
    <location>
        <begin position="1"/>
        <end position="52"/>
    </location>
</feature>
<dbReference type="Gene3D" id="1.10.10.10">
    <property type="entry name" value="Winged helix-like DNA-binding domain superfamily/Winged helix DNA-binding domain"/>
    <property type="match status" value="1"/>
</dbReference>
<feature type="region of interest" description="Disordered" evidence="5">
    <location>
        <begin position="232"/>
        <end position="251"/>
    </location>
</feature>
<keyword evidence="3" id="KW-0539">Nucleus</keyword>
<dbReference type="AlphaFoldDB" id="A0A9N8EUB0"/>
<evidence type="ECO:0000256" key="1">
    <source>
        <dbReference type="ARBA" id="ARBA00004123"/>
    </source>
</evidence>
<comment type="caution">
    <text evidence="7">The sequence shown here is derived from an EMBL/GenBank/DDBJ whole genome shotgun (WGS) entry which is preliminary data.</text>
</comment>
<evidence type="ECO:0000256" key="5">
    <source>
        <dbReference type="SAM" id="MobiDB-lite"/>
    </source>
</evidence>
<evidence type="ECO:0000256" key="3">
    <source>
        <dbReference type="ARBA" id="ARBA00023242"/>
    </source>
</evidence>
<dbReference type="PANTHER" id="PTHR10015">
    <property type="entry name" value="HEAT SHOCK TRANSCRIPTION FACTOR"/>
    <property type="match status" value="1"/>
</dbReference>
<dbReference type="FunFam" id="1.10.10.10:FF:000479">
    <property type="entry name" value="Predicted protein"/>
    <property type="match status" value="1"/>
</dbReference>
<feature type="compositionally biased region" description="Polar residues" evidence="5">
    <location>
        <begin position="21"/>
        <end position="32"/>
    </location>
</feature>
<evidence type="ECO:0000313" key="8">
    <source>
        <dbReference type="Proteomes" id="UP001153069"/>
    </source>
</evidence>
<dbReference type="PRINTS" id="PR00056">
    <property type="entry name" value="HSFDOMAIN"/>
</dbReference>
<feature type="compositionally biased region" description="Polar residues" evidence="5">
    <location>
        <begin position="240"/>
        <end position="251"/>
    </location>
</feature>
<dbReference type="SUPFAM" id="SSF46785">
    <property type="entry name" value="Winged helix' DNA-binding domain"/>
    <property type="match status" value="1"/>
</dbReference>
<dbReference type="Pfam" id="PF00447">
    <property type="entry name" value="HSF_DNA-bind"/>
    <property type="match status" value="1"/>
</dbReference>
<sequence length="486" mass="54872">MAMETVDGLNHPAAHNAKDLQGSTQHTSTTMLESRLSRLRDNCRKSSRRKSKRTYVKHNYDDHYFDPIIDPIEEETERDESSRRGPRGGVVEPFPERLYKMLRDAEPDKFENVVSWQPHGRCFIVHDPKAFVEEIMPKYFRQSKLTSFQRQVNLYGFRRLTAGTDRGGYYHQLFLRGRPDLHRRMVRMRVKGTGCKSAASPATEPNFYGYETCKENDPRIDALKVAIPAIPSSVHGEEPSPNQSTEEVQSPETVSMMPTTEISAANCQPRFSNHVAEYNPSHEVASIDHHMHGSMTMRLLPVTSTDKLHPKTLMPDEQVSSLIQNELAPCQSQCSSRVPPGSNDGILRPLAAPRMLPRFPGLGFGSMLQGQKEVDETPGSGQNAGFLCHFGLPSEEHCRNEKQSLAVPVLDSMLLDAPASMEEVPQDDSFQDQIRRLLQDPYQHFESVDGNVHTSEHMDGFEEWQLDPLFIQGELVEVGCAGPRFT</sequence>
<dbReference type="InterPro" id="IPR036390">
    <property type="entry name" value="WH_DNA-bd_sf"/>
</dbReference>
<evidence type="ECO:0000256" key="4">
    <source>
        <dbReference type="RuleBase" id="RU004020"/>
    </source>
</evidence>
<gene>
    <name evidence="7" type="ORF">SEMRO_1900_G304240.1</name>
</gene>
<evidence type="ECO:0000256" key="2">
    <source>
        <dbReference type="ARBA" id="ARBA00023125"/>
    </source>
</evidence>
<name>A0A9N8EUB0_9STRA</name>
<dbReference type="GO" id="GO:0005634">
    <property type="term" value="C:nucleus"/>
    <property type="evidence" value="ECO:0007669"/>
    <property type="project" value="UniProtKB-SubCell"/>
</dbReference>
<dbReference type="InterPro" id="IPR036388">
    <property type="entry name" value="WH-like_DNA-bd_sf"/>
</dbReference>
<evidence type="ECO:0000313" key="7">
    <source>
        <dbReference type="EMBL" id="CAB9526848.1"/>
    </source>
</evidence>
<comment type="subcellular location">
    <subcellularLocation>
        <location evidence="1">Nucleus</location>
    </subcellularLocation>
</comment>
<dbReference type="OrthoDB" id="60033at2759"/>
<feature type="compositionally biased region" description="Basic and acidic residues" evidence="5">
    <location>
        <begin position="35"/>
        <end position="44"/>
    </location>
</feature>
<evidence type="ECO:0000259" key="6">
    <source>
        <dbReference type="SMART" id="SM00415"/>
    </source>
</evidence>
<dbReference type="InterPro" id="IPR000232">
    <property type="entry name" value="HSF_DNA-bd"/>
</dbReference>
<dbReference type="GO" id="GO:0003700">
    <property type="term" value="F:DNA-binding transcription factor activity"/>
    <property type="evidence" value="ECO:0007669"/>
    <property type="project" value="InterPro"/>
</dbReference>
<protein>
    <submittedName>
        <fullName evidence="7">Stress transcription factor A</fullName>
    </submittedName>
</protein>
<reference evidence="7" key="1">
    <citation type="submission" date="2020-06" db="EMBL/GenBank/DDBJ databases">
        <authorList>
            <consortium name="Plant Systems Biology data submission"/>
        </authorList>
    </citation>
    <scope>NUCLEOTIDE SEQUENCE</scope>
    <source>
        <strain evidence="7">D6</strain>
    </source>
</reference>
<accession>A0A9N8EUB0</accession>
<dbReference type="Proteomes" id="UP001153069">
    <property type="component" value="Unassembled WGS sequence"/>
</dbReference>